<accession>A0A1U7LWG2</accession>
<dbReference type="EMBL" id="LXFE01000129">
    <property type="protein sequence ID" value="OLL26974.1"/>
    <property type="molecule type" value="Genomic_DNA"/>
</dbReference>
<proteinExistence type="predicted"/>
<name>A0A1U7LWG2_NEOID</name>
<feature type="compositionally biased region" description="Polar residues" evidence="1">
    <location>
        <begin position="82"/>
        <end position="93"/>
    </location>
</feature>
<reference evidence="2 3" key="1">
    <citation type="submission" date="2016-04" db="EMBL/GenBank/DDBJ databases">
        <title>Evolutionary innovation and constraint leading to complex multicellularity in the Ascomycota.</title>
        <authorList>
            <person name="Cisse O."/>
            <person name="Nguyen A."/>
            <person name="Hewitt D.A."/>
            <person name="Jedd G."/>
            <person name="Stajich J.E."/>
        </authorList>
    </citation>
    <scope>NUCLEOTIDE SEQUENCE [LARGE SCALE GENOMIC DNA]</scope>
    <source>
        <strain evidence="2 3">DAH-3</strain>
    </source>
</reference>
<organism evidence="2 3">
    <name type="scientific">Neolecta irregularis (strain DAH-3)</name>
    <dbReference type="NCBI Taxonomy" id="1198029"/>
    <lineage>
        <taxon>Eukaryota</taxon>
        <taxon>Fungi</taxon>
        <taxon>Dikarya</taxon>
        <taxon>Ascomycota</taxon>
        <taxon>Taphrinomycotina</taxon>
        <taxon>Neolectales</taxon>
        <taxon>Neolectaceae</taxon>
        <taxon>Neolecta</taxon>
    </lineage>
</organism>
<evidence type="ECO:0000313" key="3">
    <source>
        <dbReference type="Proteomes" id="UP000186594"/>
    </source>
</evidence>
<feature type="compositionally biased region" description="Basic and acidic residues" evidence="1">
    <location>
        <begin position="67"/>
        <end position="81"/>
    </location>
</feature>
<dbReference type="Proteomes" id="UP000186594">
    <property type="component" value="Unassembled WGS sequence"/>
</dbReference>
<gene>
    <name evidence="2" type="ORF">NEOLI_001978</name>
</gene>
<protein>
    <submittedName>
        <fullName evidence="2">Uncharacterized protein</fullName>
    </submittedName>
</protein>
<comment type="caution">
    <text evidence="2">The sequence shown here is derived from an EMBL/GenBank/DDBJ whole genome shotgun (WGS) entry which is preliminary data.</text>
</comment>
<dbReference type="AlphaFoldDB" id="A0A1U7LWG2"/>
<evidence type="ECO:0000256" key="1">
    <source>
        <dbReference type="SAM" id="MobiDB-lite"/>
    </source>
</evidence>
<sequence>MILFTSITKNPSELSSKGDIELMRDSISYIRTKYKSKSWESTQVVLRIEKLISIALQIQETNTAATNDKKPNSTGKSKSEEPSVSTGNIPDDLQSFNLARNPSGQLDLLRIETLPKLQPSEWFSLSGNTPSTAAFSPWPFSNDDLCFINPEKAVDSSSMKYTPNLFMDDLKQYHISSILKSDPFYGL</sequence>
<feature type="region of interest" description="Disordered" evidence="1">
    <location>
        <begin position="63"/>
        <end position="93"/>
    </location>
</feature>
<keyword evidence="3" id="KW-1185">Reference proteome</keyword>
<evidence type="ECO:0000313" key="2">
    <source>
        <dbReference type="EMBL" id="OLL26974.1"/>
    </source>
</evidence>